<evidence type="ECO:0000256" key="2">
    <source>
        <dbReference type="SAM" id="Phobius"/>
    </source>
</evidence>
<keyword evidence="2" id="KW-1133">Transmembrane helix</keyword>
<keyword evidence="4" id="KW-1185">Reference proteome</keyword>
<dbReference type="RefSeq" id="WP_387415860.1">
    <property type="nucleotide sequence ID" value="NZ_JBIASD010000023.1"/>
</dbReference>
<proteinExistence type="predicted"/>
<evidence type="ECO:0008006" key="5">
    <source>
        <dbReference type="Google" id="ProtNLM"/>
    </source>
</evidence>
<gene>
    <name evidence="3" type="ORF">ACFYXI_28935</name>
</gene>
<keyword evidence="2" id="KW-0472">Membrane</keyword>
<protein>
    <recommendedName>
        <fullName evidence="5">MFS transporter</fullName>
    </recommendedName>
</protein>
<evidence type="ECO:0000313" key="4">
    <source>
        <dbReference type="Proteomes" id="UP001602013"/>
    </source>
</evidence>
<reference evidence="3 4" key="1">
    <citation type="submission" date="2024-10" db="EMBL/GenBank/DDBJ databases">
        <title>The Natural Products Discovery Center: Release of the First 8490 Sequenced Strains for Exploring Actinobacteria Biosynthetic Diversity.</title>
        <authorList>
            <person name="Kalkreuter E."/>
            <person name="Kautsar S.A."/>
            <person name="Yang D."/>
            <person name="Bader C.D."/>
            <person name="Teijaro C.N."/>
            <person name="Fluegel L."/>
            <person name="Davis C.M."/>
            <person name="Simpson J.R."/>
            <person name="Lauterbach L."/>
            <person name="Steele A.D."/>
            <person name="Gui C."/>
            <person name="Meng S."/>
            <person name="Li G."/>
            <person name="Viehrig K."/>
            <person name="Ye F."/>
            <person name="Su P."/>
            <person name="Kiefer A.F."/>
            <person name="Nichols A."/>
            <person name="Cepeda A.J."/>
            <person name="Yan W."/>
            <person name="Fan B."/>
            <person name="Jiang Y."/>
            <person name="Adhikari A."/>
            <person name="Zheng C.-J."/>
            <person name="Schuster L."/>
            <person name="Cowan T.M."/>
            <person name="Smanski M.J."/>
            <person name="Chevrette M.G."/>
            <person name="De Carvalho L.P.S."/>
            <person name="Shen B."/>
        </authorList>
    </citation>
    <scope>NUCLEOTIDE SEQUENCE [LARGE SCALE GENOMIC DNA]</scope>
    <source>
        <strain evidence="3 4">NPDC002173</strain>
    </source>
</reference>
<feature type="transmembrane region" description="Helical" evidence="2">
    <location>
        <begin position="39"/>
        <end position="56"/>
    </location>
</feature>
<name>A0ABW6SX74_9ACTN</name>
<accession>A0ABW6SX74</accession>
<sequence length="218" mass="22123">MSSGEPALRLPRAVVFAAVCVVVSAVAHAFAGGGTVSPGVMALGAVGALAVAYPLNGRERGPQMVLAATIGAQALLHELFARSAPAGPAVPFPPVPFPPVPVAEIGPAVGGLPAVPAPLAEAGPAGQLDEGMSLAHLALAVTTGWWLYRGERAVWLMLRLWSAAPLGVLRWIRALSAGVFAPPARPVPPSEPGPHVGREVEAAIHRRGPPLRPAPAQG</sequence>
<feature type="region of interest" description="Disordered" evidence="1">
    <location>
        <begin position="184"/>
        <end position="218"/>
    </location>
</feature>
<dbReference type="Proteomes" id="UP001602013">
    <property type="component" value="Unassembled WGS sequence"/>
</dbReference>
<keyword evidence="2" id="KW-0812">Transmembrane</keyword>
<evidence type="ECO:0000256" key="1">
    <source>
        <dbReference type="SAM" id="MobiDB-lite"/>
    </source>
</evidence>
<comment type="caution">
    <text evidence="3">The sequence shown here is derived from an EMBL/GenBank/DDBJ whole genome shotgun (WGS) entry which is preliminary data.</text>
</comment>
<organism evidence="3 4">
    <name type="scientific">Microtetraspora malaysiensis</name>
    <dbReference type="NCBI Taxonomy" id="161358"/>
    <lineage>
        <taxon>Bacteria</taxon>
        <taxon>Bacillati</taxon>
        <taxon>Actinomycetota</taxon>
        <taxon>Actinomycetes</taxon>
        <taxon>Streptosporangiales</taxon>
        <taxon>Streptosporangiaceae</taxon>
        <taxon>Microtetraspora</taxon>
    </lineage>
</organism>
<evidence type="ECO:0000313" key="3">
    <source>
        <dbReference type="EMBL" id="MFF3669620.1"/>
    </source>
</evidence>
<dbReference type="EMBL" id="JBIASD010000023">
    <property type="protein sequence ID" value="MFF3669620.1"/>
    <property type="molecule type" value="Genomic_DNA"/>
</dbReference>